<comment type="caution">
    <text evidence="3">The sequence shown here is derived from an EMBL/GenBank/DDBJ whole genome shotgun (WGS) entry which is preliminary data.</text>
</comment>
<evidence type="ECO:0000256" key="1">
    <source>
        <dbReference type="SAM" id="Coils"/>
    </source>
</evidence>
<evidence type="ECO:0000259" key="2">
    <source>
        <dbReference type="PROSITE" id="PS50181"/>
    </source>
</evidence>
<reference evidence="3 4" key="1">
    <citation type="submission" date="2016-07" db="EMBL/GenBank/DDBJ databases">
        <title>Pervasive Adenine N6-methylation of Active Genes in Fungi.</title>
        <authorList>
            <consortium name="DOE Joint Genome Institute"/>
            <person name="Mondo S.J."/>
            <person name="Dannebaum R.O."/>
            <person name="Kuo R.C."/>
            <person name="Labutti K."/>
            <person name="Haridas S."/>
            <person name="Kuo A."/>
            <person name="Salamov A."/>
            <person name="Ahrendt S.R."/>
            <person name="Lipzen A."/>
            <person name="Sullivan W."/>
            <person name="Andreopoulos W.B."/>
            <person name="Clum A."/>
            <person name="Lindquist E."/>
            <person name="Daum C."/>
            <person name="Ramamoorthy G.K."/>
            <person name="Gryganskyi A."/>
            <person name="Culley D."/>
            <person name="Magnuson J.K."/>
            <person name="James T.Y."/>
            <person name="O'Malley M.A."/>
            <person name="Stajich J.E."/>
            <person name="Spatafora J.W."/>
            <person name="Visel A."/>
            <person name="Grigoriev I.V."/>
        </authorList>
    </citation>
    <scope>NUCLEOTIDE SEQUENCE [LARGE SCALE GENOMIC DNA]</scope>
    <source>
        <strain evidence="3 4">JEL800</strain>
    </source>
</reference>
<dbReference type="EMBL" id="MCGO01000055">
    <property type="protein sequence ID" value="ORY36538.1"/>
    <property type="molecule type" value="Genomic_DNA"/>
</dbReference>
<sequence>MALNCCALLSSLQARNSELELLLANALADINTLRKLLHATPITKTQDAVLPTPTTAPLRQSYGRKLNLASGVSLESLPEVILDRIVSFVDPDSIFRLCHAVPYYKYISKAMYDIASEDALEMNSLWPTFEFPMNLRSFRKNPLHFFNYTRILKRHGLSISLGVQDLEYLNEVGPYLTPTVSVSCYTKSLLHVFTLLKSSGVKCVDFLHLMGAPRDATTTDWGILTKLQINVIDFEMGDSALFMSGLKNIFGLNALHIDRASGTDFETLFDCSSLRSIQFNHLSLESLPSIMQGIKKSITLEWVEFIGNNIPTRNAMREGIIRSNCGWELLTCLNDLNKPNGWALKRKVRSNE</sequence>
<accession>A0A1Y2BP58</accession>
<dbReference type="AlphaFoldDB" id="A0A1Y2BP58"/>
<keyword evidence="1" id="KW-0175">Coiled coil</keyword>
<keyword evidence="4" id="KW-1185">Reference proteome</keyword>
<name>A0A1Y2BP58_9FUNG</name>
<feature type="domain" description="F-box" evidence="2">
    <location>
        <begin position="71"/>
        <end position="129"/>
    </location>
</feature>
<dbReference type="OrthoDB" id="2147485at2759"/>
<organism evidence="3 4">
    <name type="scientific">Rhizoclosmatium globosum</name>
    <dbReference type="NCBI Taxonomy" id="329046"/>
    <lineage>
        <taxon>Eukaryota</taxon>
        <taxon>Fungi</taxon>
        <taxon>Fungi incertae sedis</taxon>
        <taxon>Chytridiomycota</taxon>
        <taxon>Chytridiomycota incertae sedis</taxon>
        <taxon>Chytridiomycetes</taxon>
        <taxon>Chytridiales</taxon>
        <taxon>Chytriomycetaceae</taxon>
        <taxon>Rhizoclosmatium</taxon>
    </lineage>
</organism>
<protein>
    <recommendedName>
        <fullName evidence="2">F-box domain-containing protein</fullName>
    </recommendedName>
</protein>
<proteinExistence type="predicted"/>
<dbReference type="Proteomes" id="UP000193642">
    <property type="component" value="Unassembled WGS sequence"/>
</dbReference>
<gene>
    <name evidence="3" type="ORF">BCR33DRAFT_722052</name>
</gene>
<dbReference type="InterPro" id="IPR001810">
    <property type="entry name" value="F-box_dom"/>
</dbReference>
<evidence type="ECO:0000313" key="4">
    <source>
        <dbReference type="Proteomes" id="UP000193642"/>
    </source>
</evidence>
<evidence type="ECO:0000313" key="3">
    <source>
        <dbReference type="EMBL" id="ORY36538.1"/>
    </source>
</evidence>
<feature type="coiled-coil region" evidence="1">
    <location>
        <begin position="9"/>
        <end position="36"/>
    </location>
</feature>
<dbReference type="PROSITE" id="PS50181">
    <property type="entry name" value="FBOX"/>
    <property type="match status" value="1"/>
</dbReference>